<evidence type="ECO:0000313" key="4">
    <source>
        <dbReference type="EMBL" id="CAD7571831.1"/>
    </source>
</evidence>
<feature type="active site" evidence="1">
    <location>
        <position position="112"/>
    </location>
</feature>
<dbReference type="PROSITE" id="PS51864">
    <property type="entry name" value="ASTACIN"/>
    <property type="match status" value="1"/>
</dbReference>
<feature type="binding site" evidence="1">
    <location>
        <position position="115"/>
    </location>
    <ligand>
        <name>Zn(2+)</name>
        <dbReference type="ChEBI" id="CHEBI:29105"/>
        <note>catalytic</note>
    </ligand>
</feature>
<dbReference type="SMART" id="SM00235">
    <property type="entry name" value="ZnMc"/>
    <property type="match status" value="1"/>
</dbReference>
<comment type="cofactor">
    <cofactor evidence="1 2">
        <name>Zn(2+)</name>
        <dbReference type="ChEBI" id="CHEBI:29105"/>
    </cofactor>
    <text evidence="1 2">Binds 1 zinc ion per subunit.</text>
</comment>
<protein>
    <recommendedName>
        <fullName evidence="2">Metalloendopeptidase</fullName>
        <ecNumber evidence="2">3.4.24.-</ecNumber>
    </recommendedName>
</protein>
<feature type="binding site" evidence="1">
    <location>
        <position position="111"/>
    </location>
    <ligand>
        <name>Zn(2+)</name>
        <dbReference type="ChEBI" id="CHEBI:29105"/>
        <note>catalytic</note>
    </ligand>
</feature>
<organism evidence="4">
    <name type="scientific">Timema californicum</name>
    <name type="common">California timema</name>
    <name type="synonym">Walking stick</name>
    <dbReference type="NCBI Taxonomy" id="61474"/>
    <lineage>
        <taxon>Eukaryota</taxon>
        <taxon>Metazoa</taxon>
        <taxon>Ecdysozoa</taxon>
        <taxon>Arthropoda</taxon>
        <taxon>Hexapoda</taxon>
        <taxon>Insecta</taxon>
        <taxon>Pterygota</taxon>
        <taxon>Neoptera</taxon>
        <taxon>Polyneoptera</taxon>
        <taxon>Phasmatodea</taxon>
        <taxon>Timematodea</taxon>
        <taxon>Timematoidea</taxon>
        <taxon>Timematidae</taxon>
        <taxon>Timema</taxon>
    </lineage>
</organism>
<dbReference type="SUPFAM" id="SSF55486">
    <property type="entry name" value="Metalloproteases ('zincins'), catalytic domain"/>
    <property type="match status" value="1"/>
</dbReference>
<proteinExistence type="predicted"/>
<dbReference type="EMBL" id="OE180719">
    <property type="protein sequence ID" value="CAD7571831.1"/>
    <property type="molecule type" value="Genomic_DNA"/>
</dbReference>
<dbReference type="InterPro" id="IPR006026">
    <property type="entry name" value="Peptidase_Metallo"/>
</dbReference>
<dbReference type="PANTHER" id="PTHR10127:SF859">
    <property type="entry name" value="METALLOENDOPEPTIDASE"/>
    <property type="match status" value="1"/>
</dbReference>
<dbReference type="EC" id="3.4.24.-" evidence="2"/>
<dbReference type="PRINTS" id="PR00480">
    <property type="entry name" value="ASTACIN"/>
</dbReference>
<dbReference type="SUPFAM" id="SSF56672">
    <property type="entry name" value="DNA/RNA polymerases"/>
    <property type="match status" value="1"/>
</dbReference>
<keyword evidence="1 2" id="KW-0862">Zinc</keyword>
<keyword evidence="1 2" id="KW-0479">Metal-binding</keyword>
<feature type="domain" description="Peptidase M12A" evidence="3">
    <location>
        <begin position="7"/>
        <end position="146"/>
    </location>
</feature>
<keyword evidence="1 2" id="KW-0482">Metalloprotease</keyword>
<dbReference type="GO" id="GO:0004222">
    <property type="term" value="F:metalloendopeptidase activity"/>
    <property type="evidence" value="ECO:0007669"/>
    <property type="project" value="UniProtKB-UniRule"/>
</dbReference>
<reference evidence="4" key="1">
    <citation type="submission" date="2020-11" db="EMBL/GenBank/DDBJ databases">
        <authorList>
            <person name="Tran Van P."/>
        </authorList>
    </citation>
    <scope>NUCLEOTIDE SEQUENCE</scope>
</reference>
<feature type="binding site" evidence="1">
    <location>
        <position position="121"/>
    </location>
    <ligand>
        <name>Zn(2+)</name>
        <dbReference type="ChEBI" id="CHEBI:29105"/>
        <note>catalytic</note>
    </ligand>
</feature>
<evidence type="ECO:0000259" key="3">
    <source>
        <dbReference type="PROSITE" id="PS51864"/>
    </source>
</evidence>
<dbReference type="InterPro" id="IPR024079">
    <property type="entry name" value="MetalloPept_cat_dom_sf"/>
</dbReference>
<gene>
    <name evidence="4" type="ORF">TCMB3V08_LOCUS4495</name>
</gene>
<dbReference type="InterPro" id="IPR043502">
    <property type="entry name" value="DNA/RNA_pol_sf"/>
</dbReference>
<dbReference type="AlphaFoldDB" id="A0A7R9J372"/>
<sequence>MYNYWRVGLRWDVHPERKWTNNTVHYVISPLYETEDYITIYKSITMLNFMTCIRFLPWDGKAEDFLLIWPVKYPKGCWSLVGRFGGPQILSLQPPDSNGPNCLGDEGRPTHEILHALGIFHEQSRADRDNYVKVHYDNIISAYFDDWSWLIYEVDNISESYFLLRIEENLPDLNQVWDTYEEEVNLNYGNPGIDNSSSVSRTDAKATTDTWSYPLHEISELIHLKEIANRAVIPLAKDSRRLTGIYYKVVKYSVIRLPMGHTLPPSILRIAYIDDFLWYSQEKETLEYIPELLYPLGLTLNTKTSSAAPQQHLTYLGFIIDNRDSTLKLTEDAQTWAAALLHHLPSTGSGAAVRGRTLPRDQSTSTAMPPHGQWPDIHHIEENAQSRGFKITPKPTKLLTLLWEHQTTGTSTIRIGTDNTTAFASPLKGRGLTFTDTALCNFHFYVSNKHRTFWIDSYLLGSDLNPADYPSRQQTLQLLQEEAADAATIRMQDIPTDFLELLYI</sequence>
<dbReference type="PANTHER" id="PTHR10127">
    <property type="entry name" value="DISCOIDIN, CUB, EGF, LAMININ , AND ZINC METALLOPROTEASE DOMAIN CONTAINING"/>
    <property type="match status" value="1"/>
</dbReference>
<dbReference type="GO" id="GO:0006508">
    <property type="term" value="P:proteolysis"/>
    <property type="evidence" value="ECO:0007669"/>
    <property type="project" value="UniProtKB-KW"/>
</dbReference>
<dbReference type="GO" id="GO:0008270">
    <property type="term" value="F:zinc ion binding"/>
    <property type="evidence" value="ECO:0007669"/>
    <property type="project" value="UniProtKB-UniRule"/>
</dbReference>
<evidence type="ECO:0000256" key="1">
    <source>
        <dbReference type="PROSITE-ProRule" id="PRU01211"/>
    </source>
</evidence>
<comment type="caution">
    <text evidence="1">Lacks conserved residue(s) required for the propagation of feature annotation.</text>
</comment>
<dbReference type="GO" id="GO:0071897">
    <property type="term" value="P:DNA biosynthetic process"/>
    <property type="evidence" value="ECO:0007669"/>
    <property type="project" value="UniProtKB-ARBA"/>
</dbReference>
<dbReference type="Pfam" id="PF01400">
    <property type="entry name" value="Astacin"/>
    <property type="match status" value="1"/>
</dbReference>
<evidence type="ECO:0000256" key="2">
    <source>
        <dbReference type="RuleBase" id="RU361183"/>
    </source>
</evidence>
<keyword evidence="1 2" id="KW-0378">Hydrolase</keyword>
<dbReference type="InterPro" id="IPR001506">
    <property type="entry name" value="Peptidase_M12A"/>
</dbReference>
<keyword evidence="1 2" id="KW-0645">Protease</keyword>
<accession>A0A7R9J372</accession>
<dbReference type="Gene3D" id="3.40.390.10">
    <property type="entry name" value="Collagenase (Catalytic Domain)"/>
    <property type="match status" value="1"/>
</dbReference>
<name>A0A7R9J372_TIMCA</name>